<keyword evidence="2" id="KW-1185">Reference proteome</keyword>
<proteinExistence type="predicted"/>
<evidence type="ECO:0000313" key="1">
    <source>
        <dbReference type="EMBL" id="KAJ8666905.1"/>
    </source>
</evidence>
<organism evidence="1 2">
    <name type="scientific">Eretmocerus hayati</name>
    <dbReference type="NCBI Taxonomy" id="131215"/>
    <lineage>
        <taxon>Eukaryota</taxon>
        <taxon>Metazoa</taxon>
        <taxon>Ecdysozoa</taxon>
        <taxon>Arthropoda</taxon>
        <taxon>Hexapoda</taxon>
        <taxon>Insecta</taxon>
        <taxon>Pterygota</taxon>
        <taxon>Neoptera</taxon>
        <taxon>Endopterygota</taxon>
        <taxon>Hymenoptera</taxon>
        <taxon>Apocrita</taxon>
        <taxon>Proctotrupomorpha</taxon>
        <taxon>Chalcidoidea</taxon>
        <taxon>Aphelinidae</taxon>
        <taxon>Aphelininae</taxon>
        <taxon>Eretmocerus</taxon>
    </lineage>
</organism>
<accession>A0ACC2N6T4</accession>
<name>A0ACC2N6T4_9HYME</name>
<comment type="caution">
    <text evidence="1">The sequence shown here is derived from an EMBL/GenBank/DDBJ whole genome shotgun (WGS) entry which is preliminary data.</text>
</comment>
<gene>
    <name evidence="1" type="ORF">QAD02_008567</name>
</gene>
<reference evidence="1" key="1">
    <citation type="submission" date="2023-04" db="EMBL/GenBank/DDBJ databases">
        <title>A chromosome-level genome assembly of the parasitoid wasp Eretmocerus hayati.</title>
        <authorList>
            <person name="Zhong Y."/>
            <person name="Liu S."/>
            <person name="Liu Y."/>
        </authorList>
    </citation>
    <scope>NUCLEOTIDE SEQUENCE</scope>
    <source>
        <strain evidence="1">ZJU_SS_LIU_2023</strain>
    </source>
</reference>
<evidence type="ECO:0000313" key="2">
    <source>
        <dbReference type="Proteomes" id="UP001239111"/>
    </source>
</evidence>
<dbReference type="EMBL" id="CM056744">
    <property type="protein sequence ID" value="KAJ8666905.1"/>
    <property type="molecule type" value="Genomic_DNA"/>
</dbReference>
<dbReference type="Proteomes" id="UP001239111">
    <property type="component" value="Chromosome 4"/>
</dbReference>
<sequence>MVPWILHPRQVEAMRRRADYAEQQRRTLEEEANAERLRAERSERRRNHEEQAYYSLLEAMEGKKLDATWRTYATTVVKDYLDKQNIVDPKTRVEIIRDSIRKFIDQLHTEDHMSLIDIIAMRQHNSNIKGSIDQTVWWNPWTWHKKIELSENSNSSSRVPSLYSGTQVAMIGLGVVTVGLAGLYYSSRVYSSLTNIITTPKTTLQQLSPLQIDMPQLNSLNTSLQQWLPAIATSRNLDDIPRSSLDDNTSIELMIQLSANFMNALLKILRTASDAARQSDLFRR</sequence>
<protein>
    <submittedName>
        <fullName evidence="1">Uncharacterized protein</fullName>
    </submittedName>
</protein>